<dbReference type="GO" id="GO:0006537">
    <property type="term" value="P:glutamate biosynthetic process"/>
    <property type="evidence" value="ECO:0007669"/>
    <property type="project" value="TreeGrafter"/>
</dbReference>
<dbReference type="PANTHER" id="PTHR12544:SF29">
    <property type="entry name" value="GLUTAMINASE"/>
    <property type="match status" value="1"/>
</dbReference>
<proteinExistence type="inferred from homology"/>
<feature type="binding site" evidence="6">
    <location>
        <position position="61"/>
    </location>
    <ligand>
        <name>substrate</name>
    </ligand>
</feature>
<reference evidence="7" key="1">
    <citation type="submission" date="2022-01" db="EMBL/GenBank/DDBJ databases">
        <title>Collection of gut derived symbiotic bacterial strains cultured from healthy donors.</title>
        <authorList>
            <person name="Lin H."/>
            <person name="Kohout C."/>
            <person name="Waligurski E."/>
            <person name="Pamer E.G."/>
        </authorList>
    </citation>
    <scope>NUCLEOTIDE SEQUENCE</scope>
    <source>
        <strain evidence="7">MSK.14.39</strain>
    </source>
</reference>
<dbReference type="EMBL" id="JAKNID010000015">
    <property type="protein sequence ID" value="MCG4564908.1"/>
    <property type="molecule type" value="Genomic_DNA"/>
</dbReference>
<name>A0A9Q4FLI9_9FIRM</name>
<organism evidence="7 8">
    <name type="scientific">Anaerosalibacter bizertensis</name>
    <dbReference type="NCBI Taxonomy" id="932217"/>
    <lineage>
        <taxon>Bacteria</taxon>
        <taxon>Bacillati</taxon>
        <taxon>Bacillota</taxon>
        <taxon>Tissierellia</taxon>
        <taxon>Tissierellales</taxon>
        <taxon>Sporanaerobacteraceae</taxon>
        <taxon>Anaerosalibacter</taxon>
    </lineage>
</organism>
<comment type="subunit">
    <text evidence="2 6">Homotetramer.</text>
</comment>
<protein>
    <recommendedName>
        <fullName evidence="3 6">Glutaminase</fullName>
        <ecNumber evidence="3 6">3.5.1.2</ecNumber>
    </recommendedName>
</protein>
<feature type="binding site" evidence="6">
    <location>
        <position position="241"/>
    </location>
    <ligand>
        <name>substrate</name>
    </ligand>
</feature>
<comment type="catalytic activity">
    <reaction evidence="5 6">
        <text>L-glutamine + H2O = L-glutamate + NH4(+)</text>
        <dbReference type="Rhea" id="RHEA:15889"/>
        <dbReference type="ChEBI" id="CHEBI:15377"/>
        <dbReference type="ChEBI" id="CHEBI:28938"/>
        <dbReference type="ChEBI" id="CHEBI:29985"/>
        <dbReference type="ChEBI" id="CHEBI:58359"/>
        <dbReference type="EC" id="3.5.1.2"/>
    </reaction>
</comment>
<feature type="binding site" evidence="6">
    <location>
        <position position="165"/>
    </location>
    <ligand>
        <name>substrate</name>
    </ligand>
</feature>
<keyword evidence="6" id="KW-0007">Acetylation</keyword>
<feature type="binding site" evidence="6">
    <location>
        <position position="113"/>
    </location>
    <ligand>
        <name>substrate</name>
    </ligand>
</feature>
<keyword evidence="8" id="KW-1185">Reference proteome</keyword>
<keyword evidence="4 6" id="KW-0378">Hydrolase</keyword>
<dbReference type="EC" id="3.5.1.2" evidence="3 6"/>
<feature type="binding site" evidence="6">
    <location>
        <position position="259"/>
    </location>
    <ligand>
        <name>substrate</name>
    </ligand>
</feature>
<dbReference type="Pfam" id="PF04960">
    <property type="entry name" value="Glutaminase"/>
    <property type="match status" value="1"/>
</dbReference>
<feature type="binding site" evidence="6">
    <location>
        <position position="158"/>
    </location>
    <ligand>
        <name>substrate</name>
    </ligand>
</feature>
<evidence type="ECO:0000313" key="7">
    <source>
        <dbReference type="EMBL" id="MCG4564908.1"/>
    </source>
</evidence>
<evidence type="ECO:0000256" key="5">
    <source>
        <dbReference type="ARBA" id="ARBA00049534"/>
    </source>
</evidence>
<dbReference type="InterPro" id="IPR012338">
    <property type="entry name" value="Beta-lactam/transpept-like"/>
</dbReference>
<dbReference type="GO" id="GO:0004359">
    <property type="term" value="F:glutaminase activity"/>
    <property type="evidence" value="ECO:0007669"/>
    <property type="project" value="UniProtKB-UniRule"/>
</dbReference>
<comment type="similarity">
    <text evidence="1 6">Belongs to the glutaminase family.</text>
</comment>
<evidence type="ECO:0000313" key="8">
    <source>
        <dbReference type="Proteomes" id="UP001108123"/>
    </source>
</evidence>
<gene>
    <name evidence="6 7" type="primary">glsA</name>
    <name evidence="7" type="ORF">L0P62_05530</name>
</gene>
<sequence>MKRLLDELVEKNRYLAKKGKVADYIPALKKANPEDLGICVIDMKEKIYTSGEYRTKFTIQSISKTISLMLAIMDNGAEEVFKRVGMEPTGDAFNSMYKLEIEGISKPLNPMINAGAIVVTSLIKGKNSKEKFARLLNLFRKITCNERLDLNEEVYISEKRTGHKNRAMAYLLKDMGVLKGDVEEVLDVYFKQCSIEVDCIDIANIGLFLANRGKVLKTGEVVTTDHIARIIKTFMVTCGMYNSSGEFAIRVGIPAKSGVAGGIMASVPHRMGIGIYGPALDEKGNSVAGYGLIEDLSRKLNLSIF</sequence>
<evidence type="ECO:0000256" key="3">
    <source>
        <dbReference type="ARBA" id="ARBA00012918"/>
    </source>
</evidence>
<evidence type="ECO:0000256" key="2">
    <source>
        <dbReference type="ARBA" id="ARBA00011881"/>
    </source>
</evidence>
<dbReference type="InterPro" id="IPR015868">
    <property type="entry name" value="Glutaminase"/>
</dbReference>
<accession>A0A9Q4FLI9</accession>
<dbReference type="RefSeq" id="WP_226807639.1">
    <property type="nucleotide sequence ID" value="NZ_JAJBNW010000012.1"/>
</dbReference>
<dbReference type="NCBIfam" id="TIGR03814">
    <property type="entry name" value="Gln_ase"/>
    <property type="match status" value="1"/>
</dbReference>
<dbReference type="PANTHER" id="PTHR12544">
    <property type="entry name" value="GLUTAMINASE"/>
    <property type="match status" value="1"/>
</dbReference>
<comment type="caution">
    <text evidence="7">The sequence shown here is derived from an EMBL/GenBank/DDBJ whole genome shotgun (WGS) entry which is preliminary data.</text>
</comment>
<evidence type="ECO:0000256" key="6">
    <source>
        <dbReference type="HAMAP-Rule" id="MF_00313"/>
    </source>
</evidence>
<evidence type="ECO:0000256" key="1">
    <source>
        <dbReference type="ARBA" id="ARBA00011076"/>
    </source>
</evidence>
<dbReference type="HAMAP" id="MF_00313">
    <property type="entry name" value="Glutaminase"/>
    <property type="match status" value="1"/>
</dbReference>
<feature type="binding site" evidence="6">
    <location>
        <position position="189"/>
    </location>
    <ligand>
        <name>substrate</name>
    </ligand>
</feature>
<dbReference type="FunFam" id="3.40.710.10:FF:000005">
    <property type="entry name" value="Glutaminase"/>
    <property type="match status" value="1"/>
</dbReference>
<dbReference type="Proteomes" id="UP001108123">
    <property type="component" value="Unassembled WGS sequence"/>
</dbReference>
<dbReference type="AlphaFoldDB" id="A0A9Q4FLI9"/>
<dbReference type="SUPFAM" id="SSF56601">
    <property type="entry name" value="beta-lactamase/transpeptidase-like"/>
    <property type="match status" value="1"/>
</dbReference>
<dbReference type="Gene3D" id="3.40.710.10">
    <property type="entry name" value="DD-peptidase/beta-lactamase superfamily"/>
    <property type="match status" value="1"/>
</dbReference>
<evidence type="ECO:0000256" key="4">
    <source>
        <dbReference type="ARBA" id="ARBA00022801"/>
    </source>
</evidence>
<dbReference type="GO" id="GO:0006543">
    <property type="term" value="P:L-glutamine catabolic process"/>
    <property type="evidence" value="ECO:0007669"/>
    <property type="project" value="TreeGrafter"/>
</dbReference>